<accession>A0A9X1QVG4</accession>
<dbReference type="EMBL" id="JAIRBA010000003">
    <property type="protein sequence ID" value="MCG2417868.1"/>
    <property type="molecule type" value="Genomic_DNA"/>
</dbReference>
<protein>
    <submittedName>
        <fullName evidence="2">Uncharacterized protein</fullName>
    </submittedName>
</protein>
<keyword evidence="1" id="KW-0812">Transmembrane</keyword>
<feature type="transmembrane region" description="Helical" evidence="1">
    <location>
        <begin position="74"/>
        <end position="92"/>
    </location>
</feature>
<keyword evidence="3" id="KW-1185">Reference proteome</keyword>
<evidence type="ECO:0000313" key="3">
    <source>
        <dbReference type="Proteomes" id="UP001139461"/>
    </source>
</evidence>
<proteinExistence type="predicted"/>
<gene>
    <name evidence="2" type="ORF">K8089_02455</name>
</gene>
<comment type="caution">
    <text evidence="2">The sequence shown here is derived from an EMBL/GenBank/DDBJ whole genome shotgun (WGS) entry which is preliminary data.</text>
</comment>
<evidence type="ECO:0000313" key="2">
    <source>
        <dbReference type="EMBL" id="MCG2417868.1"/>
    </source>
</evidence>
<dbReference type="AlphaFoldDB" id="A0A9X1QVG4"/>
<keyword evidence="1" id="KW-1133">Transmembrane helix</keyword>
<keyword evidence="1" id="KW-0472">Membrane</keyword>
<dbReference type="RefSeq" id="WP_237601687.1">
    <property type="nucleotide sequence ID" value="NZ_JAIRBA010000003.1"/>
</dbReference>
<name>A0A9X1QVG4_9FLAO</name>
<dbReference type="Proteomes" id="UP001139461">
    <property type="component" value="Unassembled WGS sequence"/>
</dbReference>
<sequence length="166" mass="18923">MKKQKNTPNFKVPEGYFETFEERLFSKISEENFPKSTGFNVPDTYFENLDERVLAAVTSSEKPKKVIQLFPKKYFGYAAAVAACLLIGFTIFTNNDSESSLDALQLAAIDTYIEEGNLNFDLYDLTSYIEDKDIISIDFEAQQFSDDDLEDYLLNNLDAATIINEQ</sequence>
<evidence type="ECO:0000256" key="1">
    <source>
        <dbReference type="SAM" id="Phobius"/>
    </source>
</evidence>
<reference evidence="2" key="1">
    <citation type="submission" date="2021-09" db="EMBL/GenBank/DDBJ databases">
        <title>Genome of Aequorivita sp. strain F47161.</title>
        <authorList>
            <person name="Wang Y."/>
        </authorList>
    </citation>
    <scope>NUCLEOTIDE SEQUENCE</scope>
    <source>
        <strain evidence="2">F47161</strain>
    </source>
</reference>
<organism evidence="2 3">
    <name type="scientific">Aequorivita vitellina</name>
    <dbReference type="NCBI Taxonomy" id="2874475"/>
    <lineage>
        <taxon>Bacteria</taxon>
        <taxon>Pseudomonadati</taxon>
        <taxon>Bacteroidota</taxon>
        <taxon>Flavobacteriia</taxon>
        <taxon>Flavobacteriales</taxon>
        <taxon>Flavobacteriaceae</taxon>
        <taxon>Aequorivita</taxon>
    </lineage>
</organism>